<name>A0A158QMD5_HAEPC</name>
<keyword evidence="2" id="KW-0722">Serine protease inhibitor</keyword>
<dbReference type="PANTHER" id="PTHR10913:SF45">
    <property type="entry name" value="FOLLISTATIN, ISOFORM A-RELATED"/>
    <property type="match status" value="1"/>
</dbReference>
<proteinExistence type="predicted"/>
<feature type="domain" description="Kazal-like" evidence="4">
    <location>
        <begin position="116"/>
        <end position="168"/>
    </location>
</feature>
<feature type="domain" description="Kazal-like" evidence="4">
    <location>
        <begin position="608"/>
        <end position="669"/>
    </location>
</feature>
<dbReference type="InterPro" id="IPR002350">
    <property type="entry name" value="Kazal_dom"/>
</dbReference>
<keyword evidence="3" id="KW-1015">Disulfide bond</keyword>
<dbReference type="OMA" id="FADPCAV"/>
<feature type="domain" description="Kazal-like" evidence="4">
    <location>
        <begin position="424"/>
        <end position="484"/>
    </location>
</feature>
<dbReference type="Gene3D" id="3.30.60.30">
    <property type="match status" value="11"/>
</dbReference>
<dbReference type="PANTHER" id="PTHR10913">
    <property type="entry name" value="FOLLISTATIN-RELATED"/>
    <property type="match status" value="1"/>
</dbReference>
<feature type="domain" description="Kazal-like" evidence="4">
    <location>
        <begin position="670"/>
        <end position="719"/>
    </location>
</feature>
<dbReference type="InterPro" id="IPR036058">
    <property type="entry name" value="Kazal_dom_sf"/>
</dbReference>
<dbReference type="AlphaFoldDB" id="A0A158QMD5"/>
<evidence type="ECO:0000256" key="1">
    <source>
        <dbReference type="ARBA" id="ARBA00022690"/>
    </source>
</evidence>
<feature type="domain" description="Kazal-like" evidence="4">
    <location>
        <begin position="517"/>
        <end position="565"/>
    </location>
</feature>
<dbReference type="Pfam" id="PF07648">
    <property type="entry name" value="Kazal_2"/>
    <property type="match status" value="11"/>
</dbReference>
<dbReference type="InterPro" id="IPR050653">
    <property type="entry name" value="Prot_Inhib_GrowthFact_Antg"/>
</dbReference>
<evidence type="ECO:0000256" key="3">
    <source>
        <dbReference type="ARBA" id="ARBA00023157"/>
    </source>
</evidence>
<protein>
    <submittedName>
        <fullName evidence="5">Kazal-like domain-containing protein</fullName>
    </submittedName>
</protein>
<dbReference type="GO" id="GO:0005576">
    <property type="term" value="C:extracellular region"/>
    <property type="evidence" value="ECO:0007669"/>
    <property type="project" value="TreeGrafter"/>
</dbReference>
<reference evidence="5" key="1">
    <citation type="submission" date="2016-04" db="UniProtKB">
        <authorList>
            <consortium name="WormBaseParasite"/>
        </authorList>
    </citation>
    <scope>IDENTIFICATION</scope>
</reference>
<feature type="domain" description="Kazal-like" evidence="4">
    <location>
        <begin position="21"/>
        <end position="66"/>
    </location>
</feature>
<dbReference type="SUPFAM" id="SSF100895">
    <property type="entry name" value="Kazal-type serine protease inhibitors"/>
    <property type="match status" value="11"/>
</dbReference>
<feature type="domain" description="Kazal-like" evidence="4">
    <location>
        <begin position="326"/>
        <end position="375"/>
    </location>
</feature>
<organism evidence="5">
    <name type="scientific">Haemonchus placei</name>
    <name type="common">Barber's pole worm</name>
    <dbReference type="NCBI Taxonomy" id="6290"/>
    <lineage>
        <taxon>Eukaryota</taxon>
        <taxon>Metazoa</taxon>
        <taxon>Ecdysozoa</taxon>
        <taxon>Nematoda</taxon>
        <taxon>Chromadorea</taxon>
        <taxon>Rhabditida</taxon>
        <taxon>Rhabditina</taxon>
        <taxon>Rhabditomorpha</taxon>
        <taxon>Strongyloidea</taxon>
        <taxon>Trichostrongylidae</taxon>
        <taxon>Haemonchus</taxon>
    </lineage>
</organism>
<dbReference type="GO" id="GO:0030154">
    <property type="term" value="P:cell differentiation"/>
    <property type="evidence" value="ECO:0007669"/>
    <property type="project" value="TreeGrafter"/>
</dbReference>
<dbReference type="PROSITE" id="PS51465">
    <property type="entry name" value="KAZAL_2"/>
    <property type="match status" value="7"/>
</dbReference>
<evidence type="ECO:0000256" key="2">
    <source>
        <dbReference type="ARBA" id="ARBA00022900"/>
    </source>
</evidence>
<dbReference type="Pfam" id="PF00050">
    <property type="entry name" value="Kazal_1"/>
    <property type="match status" value="1"/>
</dbReference>
<sequence length="922" mass="103098">LTIESFRFKSVNSSILYILFLSGRRPCGCEKTFEPVCGTDGVTYDNLCVLRCKSSNDTKLAYKGPCCPRNLCPTHRSPICDNYGKIARCCDALNFLTITNLADRWSTFVFVQFQPFDMTQPCSAADCDKTKNPVCDSNNRTHKNMCLFKFFACKFNVQVEMNCPPCPLSPSDVTICDNQNMTHRSLCELARFNCQQRMRYESERVLVHIGQCHSRSLTFSLKDEQCPKNCSEERKPVCDAQGNTHKNLCHFQQSSCLIRKVFCSVETTSATTSAYECPPPACTLKGQPVCDTQGVLHENICLFVHARCLAARSGVTLSAQNEENCLRTKCQEECSSNEKPVCGSNFVTYKNLCYFNKERCKDESLSVLFYGRCEECLAKPCPPVPRDATDDHFVCDEDDFTRTVCEFQMLSCILERSISANMSIQHLGKCCEPDLSCNVGIWPPVCGTDGRTYANKCALSVEDCRNSKLQLPAIKVAHLGACEEAEADDRYNNYRQSYFAFQKLSFLNVHIAGEKYSEGIANCPNSCDNIYNPVCGSDDITYTNMCHLKLCILRTMIGLAYRGECCSMDCPNNFSPVCDDQGVTHQNLCFFGRERCIVERITGKNITIQKFDVCDDNACDKECPATYKPVCASNGETMVNECHLEKLKCFMAKKFSSGRLVKKLHDGECCPNENCGYDFSPVCDSQGHTHANPCVFRQAACLQRKTNNVTITIQYNGQCCNRQCEGQHVPICAGNRTYHNLCEFKVAQCEAERHGQVFAISYPGECCLMPKGNCEVSGKFLLIEAGACKFGRYAGSEMGALVAGVDPAHRGWDVRGSCYRGARTLKWGRCIDAKMRTLMAVGRNGFWGTGKPKLAFLPKCLRDMHRQFAALLPSNMEYTCDKVSPDGTLAKRRFAISVCCVTDHSVVDLFPLVVQRSISKKS</sequence>
<dbReference type="SMART" id="SM00280">
    <property type="entry name" value="KAZAL"/>
    <property type="match status" value="12"/>
</dbReference>
<keyword evidence="1" id="KW-0646">Protease inhibitor</keyword>
<evidence type="ECO:0000259" key="4">
    <source>
        <dbReference type="PROSITE" id="PS51465"/>
    </source>
</evidence>
<evidence type="ECO:0000313" key="5">
    <source>
        <dbReference type="WBParaSite" id="HPLM_0000821901-mRNA-1"/>
    </source>
</evidence>
<dbReference type="WBParaSite" id="HPLM_0000821901-mRNA-1">
    <property type="protein sequence ID" value="HPLM_0000821901-mRNA-1"/>
    <property type="gene ID" value="HPLM_0000821901"/>
</dbReference>
<accession>A0A158QMD5</accession>
<dbReference type="PROSITE" id="PS00282">
    <property type="entry name" value="KAZAL_1"/>
    <property type="match status" value="1"/>
</dbReference>
<dbReference type="CDD" id="cd00104">
    <property type="entry name" value="KAZAL_FS"/>
    <property type="match status" value="6"/>
</dbReference>